<evidence type="ECO:0000256" key="1">
    <source>
        <dbReference type="SAM" id="SignalP"/>
    </source>
</evidence>
<dbReference type="STRING" id="44251.PDUR_06900"/>
<dbReference type="EMBL" id="CP009288">
    <property type="protein sequence ID" value="AIQ11701.1"/>
    <property type="molecule type" value="Genomic_DNA"/>
</dbReference>
<dbReference type="Proteomes" id="UP000029409">
    <property type="component" value="Chromosome"/>
</dbReference>
<sequence length="133" mass="15317">MLQKRLTTVLLASLLTVNAPPQIFAMESVNGPQENVQAQCDVLRDAFIWSLFDPIGKVLAGYDDDRQFMVDKLVEIKRLEQGQYYWEATLKVTTFEGAHNPPYHSYTVTFTNLFSKQPKVVNVQRTERTTYLQ</sequence>
<dbReference type="RefSeq" id="WP_042205585.1">
    <property type="nucleotide sequence ID" value="NZ_CP009288.1"/>
</dbReference>
<proteinExistence type="predicted"/>
<evidence type="ECO:0008006" key="4">
    <source>
        <dbReference type="Google" id="ProtNLM"/>
    </source>
</evidence>
<protein>
    <recommendedName>
        <fullName evidence="4">DUF3888 domain-containing protein</fullName>
    </recommendedName>
</protein>
<dbReference type="OrthoDB" id="1937736at2"/>
<dbReference type="KEGG" id="pdu:PDUR_06900"/>
<name>A0A089HIA2_PAEDU</name>
<feature type="chain" id="PRO_5001842938" description="DUF3888 domain-containing protein" evidence="1">
    <location>
        <begin position="26"/>
        <end position="133"/>
    </location>
</feature>
<accession>A0A089HIA2</accession>
<dbReference type="AlphaFoldDB" id="A0A089HIA2"/>
<reference evidence="2 3" key="1">
    <citation type="submission" date="2014-08" db="EMBL/GenBank/DDBJ databases">
        <title>Comparative genomics of the Paenibacillus odorifer group.</title>
        <authorList>
            <person name="den Bakker H.C."/>
            <person name="Tsai Y.-C."/>
            <person name="Martin N."/>
            <person name="Korlach J."/>
            <person name="Wiedmann M."/>
        </authorList>
    </citation>
    <scope>NUCLEOTIDE SEQUENCE [LARGE SCALE GENOMIC DNA]</scope>
    <source>
        <strain evidence="2 3">DSM 1735</strain>
    </source>
</reference>
<keyword evidence="1" id="KW-0732">Signal</keyword>
<dbReference type="InterPro" id="IPR024984">
    <property type="entry name" value="DUF3888"/>
</dbReference>
<dbReference type="Pfam" id="PF13027">
    <property type="entry name" value="DUF3888"/>
    <property type="match status" value="1"/>
</dbReference>
<evidence type="ECO:0000313" key="2">
    <source>
        <dbReference type="EMBL" id="AIQ11701.1"/>
    </source>
</evidence>
<evidence type="ECO:0000313" key="3">
    <source>
        <dbReference type="Proteomes" id="UP000029409"/>
    </source>
</evidence>
<organism evidence="2 3">
    <name type="scientific">Paenibacillus durus</name>
    <name type="common">Paenibacillus azotofixans</name>
    <dbReference type="NCBI Taxonomy" id="44251"/>
    <lineage>
        <taxon>Bacteria</taxon>
        <taxon>Bacillati</taxon>
        <taxon>Bacillota</taxon>
        <taxon>Bacilli</taxon>
        <taxon>Bacillales</taxon>
        <taxon>Paenibacillaceae</taxon>
        <taxon>Paenibacillus</taxon>
    </lineage>
</organism>
<feature type="signal peptide" evidence="1">
    <location>
        <begin position="1"/>
        <end position="25"/>
    </location>
</feature>
<gene>
    <name evidence="2" type="ORF">PDUR_06900</name>
</gene>
<keyword evidence="3" id="KW-1185">Reference proteome</keyword>